<proteinExistence type="predicted"/>
<accession>A0A0R3L8M0</accession>
<keyword evidence="2" id="KW-1185">Reference proteome</keyword>
<dbReference type="AlphaFoldDB" id="A0A0R3L8M0"/>
<gene>
    <name evidence="1" type="ORF">CP49_23880</name>
</gene>
<protein>
    <submittedName>
        <fullName evidence="1">Uncharacterized protein</fullName>
    </submittedName>
</protein>
<evidence type="ECO:0000313" key="1">
    <source>
        <dbReference type="EMBL" id="KRR04263.1"/>
    </source>
</evidence>
<organism evidence="1 2">
    <name type="scientific">Bradyrhizobium valentinum</name>
    <dbReference type="NCBI Taxonomy" id="1518501"/>
    <lineage>
        <taxon>Bacteria</taxon>
        <taxon>Pseudomonadati</taxon>
        <taxon>Pseudomonadota</taxon>
        <taxon>Alphaproteobacteria</taxon>
        <taxon>Hyphomicrobiales</taxon>
        <taxon>Nitrobacteraceae</taxon>
        <taxon>Bradyrhizobium</taxon>
    </lineage>
</organism>
<sequence>MSKPKRPDVIRANLVLVWHAGQSGRMMIMMLRLGSGGSVTELSVTGRYQGGGDGISIELLLCRRWSILLTFEKLMRRDAPQWRVSVALSRG</sequence>
<dbReference type="Proteomes" id="UP000051913">
    <property type="component" value="Unassembled WGS sequence"/>
</dbReference>
<evidence type="ECO:0000313" key="2">
    <source>
        <dbReference type="Proteomes" id="UP000051913"/>
    </source>
</evidence>
<comment type="caution">
    <text evidence="1">The sequence shown here is derived from an EMBL/GenBank/DDBJ whole genome shotgun (WGS) entry which is preliminary data.</text>
</comment>
<reference evidence="1 2" key="1">
    <citation type="submission" date="2014-03" db="EMBL/GenBank/DDBJ databases">
        <title>Bradyrhizobium valentinum sp. nov., isolated from effective nodules of Lupinus mariae-josephae, a lupine endemic of basic-lime soils in Eastern Spain.</title>
        <authorList>
            <person name="Duran D."/>
            <person name="Rey L."/>
            <person name="Navarro A."/>
            <person name="Busquets A."/>
            <person name="Imperial J."/>
            <person name="Ruiz-Argueso T."/>
        </authorList>
    </citation>
    <scope>NUCLEOTIDE SEQUENCE [LARGE SCALE GENOMIC DNA]</scope>
    <source>
        <strain evidence="1 2">LmjM3</strain>
    </source>
</reference>
<name>A0A0R3L8M0_9BRAD</name>
<dbReference type="EMBL" id="LLXX01000128">
    <property type="protein sequence ID" value="KRR04263.1"/>
    <property type="molecule type" value="Genomic_DNA"/>
</dbReference>